<evidence type="ECO:0000313" key="4">
    <source>
        <dbReference type="Proteomes" id="UP000231279"/>
    </source>
</evidence>
<keyword evidence="4" id="KW-1185">Reference proteome</keyword>
<accession>A0A2G9H1P0</accession>
<dbReference type="STRING" id="429701.A0A2G9H1P0"/>
<evidence type="ECO:0000259" key="2">
    <source>
        <dbReference type="Pfam" id="PF02190"/>
    </source>
</evidence>
<evidence type="ECO:0000256" key="1">
    <source>
        <dbReference type="SAM" id="Coils"/>
    </source>
</evidence>
<gene>
    <name evidence="3" type="ORF">CDL12_15980</name>
</gene>
<dbReference type="PANTHER" id="PTHR46732:SF5">
    <property type="entry name" value="ATP-DEPENDENT PROTEASE LA (LON) DOMAIN PROTEIN"/>
    <property type="match status" value="1"/>
</dbReference>
<dbReference type="AlphaFoldDB" id="A0A2G9H1P0"/>
<dbReference type="EMBL" id="NKXS01002938">
    <property type="protein sequence ID" value="PIN11411.1"/>
    <property type="molecule type" value="Genomic_DNA"/>
</dbReference>
<name>A0A2G9H1P0_9LAMI</name>
<dbReference type="PANTHER" id="PTHR46732">
    <property type="entry name" value="ATP-DEPENDENT PROTEASE LA (LON) DOMAIN PROTEIN"/>
    <property type="match status" value="1"/>
</dbReference>
<dbReference type="Gene3D" id="2.30.130.40">
    <property type="entry name" value="LON domain-like"/>
    <property type="match status" value="1"/>
</dbReference>
<dbReference type="InterPro" id="IPR046336">
    <property type="entry name" value="Lon_prtase_N_sf"/>
</dbReference>
<organism evidence="3 4">
    <name type="scientific">Handroanthus impetiginosus</name>
    <dbReference type="NCBI Taxonomy" id="429701"/>
    <lineage>
        <taxon>Eukaryota</taxon>
        <taxon>Viridiplantae</taxon>
        <taxon>Streptophyta</taxon>
        <taxon>Embryophyta</taxon>
        <taxon>Tracheophyta</taxon>
        <taxon>Spermatophyta</taxon>
        <taxon>Magnoliopsida</taxon>
        <taxon>eudicotyledons</taxon>
        <taxon>Gunneridae</taxon>
        <taxon>Pentapetalae</taxon>
        <taxon>asterids</taxon>
        <taxon>lamiids</taxon>
        <taxon>Lamiales</taxon>
        <taxon>Bignoniaceae</taxon>
        <taxon>Crescentiina</taxon>
        <taxon>Tabebuia alliance</taxon>
        <taxon>Handroanthus</taxon>
    </lineage>
</organism>
<feature type="coiled-coil region" evidence="1">
    <location>
        <begin position="169"/>
        <end position="203"/>
    </location>
</feature>
<dbReference type="SUPFAM" id="SSF88697">
    <property type="entry name" value="PUA domain-like"/>
    <property type="match status" value="1"/>
</dbReference>
<feature type="domain" description="Lon N-terminal" evidence="2">
    <location>
        <begin position="33"/>
        <end position="193"/>
    </location>
</feature>
<reference evidence="4" key="1">
    <citation type="journal article" date="2018" name="Gigascience">
        <title>Genome assembly of the Pink Ipe (Handroanthus impetiginosus, Bignoniaceae), a highly valued, ecologically keystone Neotropical timber forest tree.</title>
        <authorList>
            <person name="Silva-Junior O.B."/>
            <person name="Grattapaglia D."/>
            <person name="Novaes E."/>
            <person name="Collevatti R.G."/>
        </authorList>
    </citation>
    <scope>NUCLEOTIDE SEQUENCE [LARGE SCALE GENOMIC DNA]</scope>
    <source>
        <strain evidence="4">cv. UFG-1</strain>
    </source>
</reference>
<dbReference type="OrthoDB" id="3919at2759"/>
<dbReference type="Pfam" id="PF02190">
    <property type="entry name" value="LON_substr_bdg"/>
    <property type="match status" value="1"/>
</dbReference>
<keyword evidence="1" id="KW-0175">Coiled coil</keyword>
<protein>
    <recommendedName>
        <fullName evidence="2">Lon N-terminal domain-containing protein</fullName>
    </recommendedName>
</protein>
<dbReference type="InterPro" id="IPR015947">
    <property type="entry name" value="PUA-like_sf"/>
</dbReference>
<sequence>MQSLSQKNKLFVHIVLDLVNFSSTSVQASFAPRYGCLVIIEKVKRLDIGALVLIRGVGRVNVLELRQAQPYLRGEVTPLQDNVSQKMTEINSKVLELKEALHNLNSLEIKLKATGVALLQTPTRSSLFWAEKKLSLDCITDFIPPVAERVSFAALQPVSGSTQSELMKLQKKKLRAMDVRDTLERLEKSMELARNNVATVAAKLAIQSLEMG</sequence>
<dbReference type="Proteomes" id="UP000231279">
    <property type="component" value="Unassembled WGS sequence"/>
</dbReference>
<dbReference type="InterPro" id="IPR003111">
    <property type="entry name" value="Lon_prtase_N"/>
</dbReference>
<comment type="caution">
    <text evidence="3">The sequence shown here is derived from an EMBL/GenBank/DDBJ whole genome shotgun (WGS) entry which is preliminary data.</text>
</comment>
<proteinExistence type="predicted"/>
<evidence type="ECO:0000313" key="3">
    <source>
        <dbReference type="EMBL" id="PIN11411.1"/>
    </source>
</evidence>